<evidence type="ECO:0000256" key="12">
    <source>
        <dbReference type="ARBA" id="ARBA00023136"/>
    </source>
</evidence>
<keyword evidence="7 13" id="KW-0479">Metal-binding</keyword>
<dbReference type="AlphaFoldDB" id="A0AAW0DGQ8"/>
<keyword evidence="12 15" id="KW-0472">Membrane</keyword>
<keyword evidence="6 15" id="KW-0812">Transmembrane</keyword>
<dbReference type="Gene3D" id="1.10.630.10">
    <property type="entry name" value="Cytochrome P450"/>
    <property type="match status" value="1"/>
</dbReference>
<evidence type="ECO:0000256" key="6">
    <source>
        <dbReference type="ARBA" id="ARBA00022692"/>
    </source>
</evidence>
<organism evidence="16 17">
    <name type="scientific">Favolaschia claudopus</name>
    <dbReference type="NCBI Taxonomy" id="2862362"/>
    <lineage>
        <taxon>Eukaryota</taxon>
        <taxon>Fungi</taxon>
        <taxon>Dikarya</taxon>
        <taxon>Basidiomycota</taxon>
        <taxon>Agaricomycotina</taxon>
        <taxon>Agaricomycetes</taxon>
        <taxon>Agaricomycetidae</taxon>
        <taxon>Agaricales</taxon>
        <taxon>Marasmiineae</taxon>
        <taxon>Mycenaceae</taxon>
        <taxon>Favolaschia</taxon>
    </lineage>
</organism>
<feature type="transmembrane region" description="Helical" evidence="15">
    <location>
        <begin position="6"/>
        <end position="23"/>
    </location>
</feature>
<protein>
    <submittedName>
        <fullName evidence="16">Cytochrome P450</fullName>
    </submittedName>
</protein>
<dbReference type="InterPro" id="IPR001128">
    <property type="entry name" value="Cyt_P450"/>
</dbReference>
<evidence type="ECO:0000313" key="16">
    <source>
        <dbReference type="EMBL" id="KAK7050728.1"/>
    </source>
</evidence>
<dbReference type="InterPro" id="IPR002403">
    <property type="entry name" value="Cyt_P450_E_grp-IV"/>
</dbReference>
<evidence type="ECO:0000256" key="1">
    <source>
        <dbReference type="ARBA" id="ARBA00001971"/>
    </source>
</evidence>
<keyword evidence="11" id="KW-0503">Monooxygenase</keyword>
<dbReference type="SUPFAM" id="SSF48264">
    <property type="entry name" value="Cytochrome P450"/>
    <property type="match status" value="1"/>
</dbReference>
<comment type="caution">
    <text evidence="16">The sequence shown here is derived from an EMBL/GenBank/DDBJ whole genome shotgun (WGS) entry which is preliminary data.</text>
</comment>
<dbReference type="Pfam" id="PF00067">
    <property type="entry name" value="p450"/>
    <property type="match status" value="1"/>
</dbReference>
<evidence type="ECO:0000256" key="8">
    <source>
        <dbReference type="ARBA" id="ARBA00022989"/>
    </source>
</evidence>
<evidence type="ECO:0000256" key="2">
    <source>
        <dbReference type="ARBA" id="ARBA00004370"/>
    </source>
</evidence>
<dbReference type="Proteomes" id="UP001362999">
    <property type="component" value="Unassembled WGS sequence"/>
</dbReference>
<dbReference type="PANTHER" id="PTHR24305:SF166">
    <property type="entry name" value="CYTOCHROME P450 12A4, MITOCHONDRIAL-RELATED"/>
    <property type="match status" value="1"/>
</dbReference>
<comment type="similarity">
    <text evidence="4">Belongs to the cytochrome P450 family.</text>
</comment>
<evidence type="ECO:0000256" key="4">
    <source>
        <dbReference type="ARBA" id="ARBA00010617"/>
    </source>
</evidence>
<comment type="cofactor">
    <cofactor evidence="1 13">
        <name>heme</name>
        <dbReference type="ChEBI" id="CHEBI:30413"/>
    </cofactor>
</comment>
<comment type="pathway">
    <text evidence="3">Secondary metabolite biosynthesis; terpenoid biosynthesis.</text>
</comment>
<evidence type="ECO:0000256" key="9">
    <source>
        <dbReference type="ARBA" id="ARBA00023002"/>
    </source>
</evidence>
<gene>
    <name evidence="16" type="ORF">R3P38DRAFT_2605584</name>
</gene>
<reference evidence="16 17" key="1">
    <citation type="journal article" date="2024" name="J Genomics">
        <title>Draft genome sequencing and assembly of Favolaschia claudopus CIRM-BRFM 2984 isolated from oak limbs.</title>
        <authorList>
            <person name="Navarro D."/>
            <person name="Drula E."/>
            <person name="Chaduli D."/>
            <person name="Cazenave R."/>
            <person name="Ahrendt S."/>
            <person name="Wang J."/>
            <person name="Lipzen A."/>
            <person name="Daum C."/>
            <person name="Barry K."/>
            <person name="Grigoriev I.V."/>
            <person name="Favel A."/>
            <person name="Rosso M.N."/>
            <person name="Martin F."/>
        </authorList>
    </citation>
    <scope>NUCLEOTIDE SEQUENCE [LARGE SCALE GENOMIC DNA]</scope>
    <source>
        <strain evidence="16 17">CIRM-BRFM 2984</strain>
    </source>
</reference>
<dbReference type="PRINTS" id="PR00465">
    <property type="entry name" value="EP450IV"/>
</dbReference>
<accession>A0AAW0DGQ8</accession>
<name>A0AAW0DGQ8_9AGAR</name>
<keyword evidence="8 15" id="KW-1133">Transmembrane helix</keyword>
<evidence type="ECO:0000256" key="11">
    <source>
        <dbReference type="ARBA" id="ARBA00023033"/>
    </source>
</evidence>
<evidence type="ECO:0000256" key="5">
    <source>
        <dbReference type="ARBA" id="ARBA00022617"/>
    </source>
</evidence>
<dbReference type="GO" id="GO:0004497">
    <property type="term" value="F:monooxygenase activity"/>
    <property type="evidence" value="ECO:0007669"/>
    <property type="project" value="UniProtKB-KW"/>
</dbReference>
<evidence type="ECO:0000256" key="7">
    <source>
        <dbReference type="ARBA" id="ARBA00022723"/>
    </source>
</evidence>
<dbReference type="InterPro" id="IPR050121">
    <property type="entry name" value="Cytochrome_P450_monoxygenase"/>
</dbReference>
<dbReference type="PANTHER" id="PTHR24305">
    <property type="entry name" value="CYTOCHROME P450"/>
    <property type="match status" value="1"/>
</dbReference>
<keyword evidence="10 13" id="KW-0408">Iron</keyword>
<sequence>MAGFDTVTFLALLCGVVLYIARYTRQYLDKTLRVSNLPGPPNPSLLYGNFKKLASDPDLTDKWRDTYGRTFQFRGLFGIQELHTSDPKALSHIANNLAIYQKAPASRYNVARLVGDGILSSEDNAHKTQRKIMTPAFSARSMRSLTPAFMHHANHLRDLWNEKFFSLDDDENQEGEDQEKRIDVLPWLRRAALDSMGEAGLSYAFNALLGGEPSKFMKAMGQIFHAAGGKSTFLVRSAQATFPILRYLPLLREVDVTGPRETLLGLAAEILGDRRRVVREAASAAGAGASNPKGDEDEERGPCDILSSMIKTNDALPEGERLSDAELAAQIPALVMSGHDNDSISLAWTLYRLASSPSTQTKLRKELLSLRTDSPSYDQLNSLRYLENVVREGTRLDSAVSYVTRVAVRDDFLPLGGGEDKKGKGRGCGGVMVSKGQKIHIPLRAVNVDKAIWGEDALLFRPERWDTLPSTVQGNPSTYAHVFSFYAGGHSCIGYRYAIMEQKAILFSLLRAFEFLPDGAAVVRTSESSLSRPIVEGERERGTQMPLVVRRFV</sequence>
<dbReference type="EMBL" id="JAWWNJ010000008">
    <property type="protein sequence ID" value="KAK7050728.1"/>
    <property type="molecule type" value="Genomic_DNA"/>
</dbReference>
<evidence type="ECO:0000256" key="14">
    <source>
        <dbReference type="SAM" id="MobiDB-lite"/>
    </source>
</evidence>
<feature type="region of interest" description="Disordered" evidence="14">
    <location>
        <begin position="282"/>
        <end position="302"/>
    </location>
</feature>
<dbReference type="GO" id="GO:0016020">
    <property type="term" value="C:membrane"/>
    <property type="evidence" value="ECO:0007669"/>
    <property type="project" value="UniProtKB-SubCell"/>
</dbReference>
<dbReference type="GO" id="GO:0020037">
    <property type="term" value="F:heme binding"/>
    <property type="evidence" value="ECO:0007669"/>
    <property type="project" value="InterPro"/>
</dbReference>
<keyword evidence="9" id="KW-0560">Oxidoreductase</keyword>
<proteinExistence type="inferred from homology"/>
<evidence type="ECO:0000256" key="10">
    <source>
        <dbReference type="ARBA" id="ARBA00023004"/>
    </source>
</evidence>
<evidence type="ECO:0000313" key="17">
    <source>
        <dbReference type="Proteomes" id="UP001362999"/>
    </source>
</evidence>
<keyword evidence="5 13" id="KW-0349">Heme</keyword>
<keyword evidence="17" id="KW-1185">Reference proteome</keyword>
<feature type="binding site" description="axial binding residue" evidence="13">
    <location>
        <position position="492"/>
    </location>
    <ligand>
        <name>heme</name>
        <dbReference type="ChEBI" id="CHEBI:30413"/>
    </ligand>
    <ligandPart>
        <name>Fe</name>
        <dbReference type="ChEBI" id="CHEBI:18248"/>
    </ligandPart>
</feature>
<dbReference type="InterPro" id="IPR036396">
    <property type="entry name" value="Cyt_P450_sf"/>
</dbReference>
<comment type="subcellular location">
    <subcellularLocation>
        <location evidence="2">Membrane</location>
    </subcellularLocation>
</comment>
<evidence type="ECO:0000256" key="15">
    <source>
        <dbReference type="SAM" id="Phobius"/>
    </source>
</evidence>
<evidence type="ECO:0000256" key="13">
    <source>
        <dbReference type="PIRSR" id="PIRSR602403-1"/>
    </source>
</evidence>
<evidence type="ECO:0000256" key="3">
    <source>
        <dbReference type="ARBA" id="ARBA00004721"/>
    </source>
</evidence>
<dbReference type="GO" id="GO:0005506">
    <property type="term" value="F:iron ion binding"/>
    <property type="evidence" value="ECO:0007669"/>
    <property type="project" value="InterPro"/>
</dbReference>
<dbReference type="GO" id="GO:0016705">
    <property type="term" value="F:oxidoreductase activity, acting on paired donors, with incorporation or reduction of molecular oxygen"/>
    <property type="evidence" value="ECO:0007669"/>
    <property type="project" value="InterPro"/>
</dbReference>